<dbReference type="Gene3D" id="3.40.640.10">
    <property type="entry name" value="Type I PLP-dependent aspartate aminotransferase-like (Major domain)"/>
    <property type="match status" value="1"/>
</dbReference>
<dbReference type="InterPro" id="IPR016039">
    <property type="entry name" value="Thiolase-like"/>
</dbReference>
<evidence type="ECO:0000259" key="7">
    <source>
        <dbReference type="PROSITE" id="PS50075"/>
    </source>
</evidence>
<reference evidence="9 10" key="1">
    <citation type="submission" date="2019-01" db="EMBL/GenBank/DDBJ databases">
        <title>Genome sequence of the Antarctic species Gelidibacter gilvus ACAM 158(T).</title>
        <authorList>
            <person name="Bowman J.P."/>
        </authorList>
    </citation>
    <scope>NUCLEOTIDE SEQUENCE [LARGE SCALE GENOMIC DNA]</scope>
    <source>
        <strain evidence="9 10">IC158</strain>
    </source>
</reference>
<dbReference type="Gene3D" id="3.30.70.3290">
    <property type="match status" value="1"/>
</dbReference>
<dbReference type="PROSITE" id="PS00600">
    <property type="entry name" value="AA_TRANSFER_CLASS_3"/>
    <property type="match status" value="1"/>
</dbReference>
<sequence>MHNYSHLYRLFENASKLYPDELCLLTESDQLTYKQTEVEVSKVYNIILLHAKNEAIIGVPTTRCVEQIIFVLAILKAGMAYLPIDFGYPKKRLDSMISNSKLSFCLTTKINEAMVIENGLQPLLVNEPIPPVDNITRDANTSKLNTYILYTSGSTGEPKGVCMGENAMMNLINWQNENSICKNGTRTLQFAPLSFDVSFQEIMATLSNGGILVLIDETLRLDMVALLEYIEKKRINRLFVPFVALQALAEAAMSLNLFPTSLKEIMTAGEQLKITPQVSHLFKNINNCVLYNQYGPTECHVVTELKLEGDPKLWPTLPTIGKPINNVSILILDKEHNLVPDGTLGELCIAGECLAEGYMNNIELTNEKFVNWKSPDGNTIRIYRTGDIAQYLPDGNIEFLGRQDDQVKISGHRIELAEIEIALNSLSGILQSVVIASNHLAGQTQLVAYLQPNQKDVDVADIRQKVTTILPEYMLPSYFILVEDFPRTSSGKIDRKKLPAPQYSRPSSAPLYKAATTTIQKNITKVWVDLLLIPEIGIDDNFFELGGTSLLAQKVVANLLKDYKYRLPVTKLYQFPRIAEIANYLDPSKSTKTKRKFKKTSNDGTSKDVAVIGMAGRFPGANSIQELWEVLKNGKETISFFSLEELDQTVPDALRNDPLYVRARGIIPTAQDFDPGFFGLNPKVASVMDPQQRLFLESAWEVLEQTGHLPKHYDGSIGVYAGTGMNTYYLNNVIPNRELLNQVGELQASSLNEKDYIATRTAYHLNLKGPAVSVHSACSTSLLAIAQAVEAIRNGQCDVAIAGGSSVTAPIYSGHLYQEGSIMSPDGHCRPFDAQAKGTVFSDGCGVVLLKDLEEAKKDGDHIYGIVKGVGINNDGGDKGSFTAPSVDGQSGAIARALDDANILASDIGYVETHGTATPIGDPIEIEGLQEAFGEQIQKGYCAIGSIKSNMGHLTAAAGVAGFIKTILAMNHQQIPPSLGFSSPNPSIDFENSPFFVNNVLRDWKSDKVRRAGISSFGVGGTNVHIVVEEFESKQISSGKSKPVQLLTWSAKTENSRDGYKIALGNFVKTSNDLNLADVAYSLSATRDTFNKRSFALASDTENAFNQLLSDKSTTVKSSDLKAIPSNLAFLFPGQGAQYLQMGKAIYDHEKVFRDAVDHCAELLQEAYKYDIRTIIYPEDISTKAEDILKDTQYTQPALFVIEYALSQLWMSWGIQPTMLCGHSIGEFVAAHLAGVFSLKDALLLVAVRGRLVSQLPGGSMLSVRTPYENLSKILPDKVSVAAVNSDQLCVVSGENSDIIAFADSLEEKKIANRLLLTSHAFHSHMMDPVLEEFEAEVRKVTLSIPRLPIVSTVTGTWMSDSEATDPKYWTDHLRATVRFSDAMETALDLEDIILLEVGPGRALATLSQQKKNAKSATSIASLVAPSDNENSYHTVLSALGQLWLKGIEPDWHAFYKGQSRQKVWLPAYVFDRKRCWVNPPVTETATTNQYESTEINNIQPTQSQQQMNTVAQPQRKTTILEKISDIILNTSGIELEASEHDHNFLELGLDSLVLTQMAITCRNEFKTPITFRELNDELSTPNLLAEHLDNVLPKEVYAPAAAPAPINVPVDAPVKSIQAASHVQNNFAPAPIQTSHSASYNDSTSAIDLIAQQLQLLGRQLELLKGNNQAPIPAQQFNAPVQQSPRTEVKSSDVKPLIDSTSDTRSEDEKKEHSKPFGASPKIDRQSTEINTQQQTFLENLTTSYNKKTASSKAYAQKHRAHMADPRVVSGFKPLTKELVYPLVVDRSSGNRLWDIDGNEYIDTLNGFGSCLFGHQPDFITKVLHQQIDRGYEVGPQHPLAGEVCELLCEFTGHERAALCNTGSEAVLGSMRIARTVTGRSLIVAFTGAYHGINDEALVRGSKSLKTFPAAAGILSNSVQNILILDYGTDESLEIIRKRSQEIAAVLVEPVQSRRPEFQPVEFLKKVREITTASDSLLIFDEVITGFRMHPGGAQALFGIKADIATYGKVIGGGISIGAIVGTSHCMDALDGGFWQYGDDSYPEAGVTYFAGTFVRHPLALAAAKASLLHMREMGGALQSNLSRMTENFATDLNAEFTKRDLPIEIKFFGSLWRLKFSEEIPYSELLFVLLREKNVHIWDGFPCFITTAFKEEDISKLKAAFVTSIDELISVGIFKSEIHIESNGIDTKKYSKDLNQPPVPNARLGTDEMGNPAWFIPDAKQEGGFIKIDL</sequence>
<dbReference type="EMBL" id="SDDZ01000006">
    <property type="protein sequence ID" value="RXJ49669.1"/>
    <property type="molecule type" value="Genomic_DNA"/>
</dbReference>
<evidence type="ECO:0000256" key="3">
    <source>
        <dbReference type="ARBA" id="ARBA00022553"/>
    </source>
</evidence>
<dbReference type="InterPro" id="IPR025110">
    <property type="entry name" value="AMP-bd_C"/>
</dbReference>
<dbReference type="InterPro" id="IPR000873">
    <property type="entry name" value="AMP-dep_synth/lig_dom"/>
</dbReference>
<keyword evidence="2" id="KW-0596">Phosphopantetheine</keyword>
<dbReference type="InterPro" id="IPR005814">
    <property type="entry name" value="Aminotrans_3"/>
</dbReference>
<dbReference type="InterPro" id="IPR014031">
    <property type="entry name" value="Ketoacyl_synth_C"/>
</dbReference>
<dbReference type="Pfam" id="PF02801">
    <property type="entry name" value="Ketoacyl-synt_C"/>
    <property type="match status" value="1"/>
</dbReference>
<dbReference type="GO" id="GO:0004315">
    <property type="term" value="F:3-oxoacyl-[acyl-carrier-protein] synthase activity"/>
    <property type="evidence" value="ECO:0007669"/>
    <property type="project" value="InterPro"/>
</dbReference>
<dbReference type="InterPro" id="IPR016036">
    <property type="entry name" value="Malonyl_transacylase_ACP-bd"/>
</dbReference>
<dbReference type="PROSITE" id="PS52004">
    <property type="entry name" value="KS3_2"/>
    <property type="match status" value="1"/>
</dbReference>
<dbReference type="Gene3D" id="1.10.1200.10">
    <property type="entry name" value="ACP-like"/>
    <property type="match status" value="2"/>
</dbReference>
<feature type="domain" description="Ketosynthase family 3 (KS3)" evidence="8">
    <location>
        <begin position="606"/>
        <end position="1030"/>
    </location>
</feature>
<feature type="compositionally biased region" description="Polar residues" evidence="6">
    <location>
        <begin position="1677"/>
        <end position="1687"/>
    </location>
</feature>
<dbReference type="GO" id="GO:0030170">
    <property type="term" value="F:pyridoxal phosphate binding"/>
    <property type="evidence" value="ECO:0007669"/>
    <property type="project" value="InterPro"/>
</dbReference>
<dbReference type="InterPro" id="IPR032821">
    <property type="entry name" value="PKS_assoc"/>
</dbReference>
<dbReference type="InterPro" id="IPR015421">
    <property type="entry name" value="PyrdxlP-dep_Trfase_major"/>
</dbReference>
<dbReference type="SUPFAM" id="SSF53901">
    <property type="entry name" value="Thiolase-like"/>
    <property type="match status" value="1"/>
</dbReference>
<dbReference type="SMART" id="SM00825">
    <property type="entry name" value="PKS_KS"/>
    <property type="match status" value="1"/>
</dbReference>
<keyword evidence="3" id="KW-0597">Phosphoprotein</keyword>
<evidence type="ECO:0000256" key="4">
    <source>
        <dbReference type="ARBA" id="ARBA00022679"/>
    </source>
</evidence>
<dbReference type="Pfam" id="PF00550">
    <property type="entry name" value="PP-binding"/>
    <property type="match status" value="2"/>
</dbReference>
<dbReference type="InterPro" id="IPR018201">
    <property type="entry name" value="Ketoacyl_synth_AS"/>
</dbReference>
<feature type="domain" description="Carrier" evidence="7">
    <location>
        <begin position="514"/>
        <end position="589"/>
    </location>
</feature>
<dbReference type="Gene3D" id="3.40.47.10">
    <property type="match status" value="1"/>
</dbReference>
<dbReference type="Gene3D" id="3.40.50.12780">
    <property type="entry name" value="N-terminal domain of ligase-like"/>
    <property type="match status" value="1"/>
</dbReference>
<dbReference type="SUPFAM" id="SSF56801">
    <property type="entry name" value="Acetyl-CoA synthetase-like"/>
    <property type="match status" value="1"/>
</dbReference>
<dbReference type="GO" id="GO:0031177">
    <property type="term" value="F:phosphopantetheine binding"/>
    <property type="evidence" value="ECO:0007669"/>
    <property type="project" value="InterPro"/>
</dbReference>
<dbReference type="PANTHER" id="PTHR43775">
    <property type="entry name" value="FATTY ACID SYNTHASE"/>
    <property type="match status" value="1"/>
</dbReference>
<evidence type="ECO:0000313" key="10">
    <source>
        <dbReference type="Proteomes" id="UP000289792"/>
    </source>
</evidence>
<evidence type="ECO:0000313" key="9">
    <source>
        <dbReference type="EMBL" id="RXJ49669.1"/>
    </source>
</evidence>
<keyword evidence="10" id="KW-1185">Reference proteome</keyword>
<dbReference type="SUPFAM" id="SSF53383">
    <property type="entry name" value="PLP-dependent transferases"/>
    <property type="match status" value="1"/>
</dbReference>
<dbReference type="PANTHER" id="PTHR43775:SF51">
    <property type="entry name" value="INACTIVE PHENOLPHTHIOCEROL SYNTHESIS POLYKETIDE SYNTHASE TYPE I PKS1-RELATED"/>
    <property type="match status" value="1"/>
</dbReference>
<dbReference type="GO" id="GO:0004312">
    <property type="term" value="F:fatty acid synthase activity"/>
    <property type="evidence" value="ECO:0007669"/>
    <property type="project" value="TreeGrafter"/>
</dbReference>
<dbReference type="SUPFAM" id="SSF47336">
    <property type="entry name" value="ACP-like"/>
    <property type="match status" value="2"/>
</dbReference>
<dbReference type="Pfam" id="PF00109">
    <property type="entry name" value="ketoacyl-synt"/>
    <property type="match status" value="1"/>
</dbReference>
<dbReference type="InterPro" id="IPR036736">
    <property type="entry name" value="ACP-like_sf"/>
</dbReference>
<dbReference type="Pfam" id="PF00202">
    <property type="entry name" value="Aminotran_3"/>
    <property type="match status" value="1"/>
</dbReference>
<dbReference type="InterPro" id="IPR045851">
    <property type="entry name" value="AMP-bd_C_sf"/>
</dbReference>
<dbReference type="Gene3D" id="3.90.1150.10">
    <property type="entry name" value="Aspartate Aminotransferase, domain 1"/>
    <property type="match status" value="1"/>
</dbReference>
<dbReference type="Gene3D" id="3.30.70.250">
    <property type="entry name" value="Malonyl-CoA ACP transacylase, ACP-binding"/>
    <property type="match status" value="1"/>
</dbReference>
<dbReference type="PROSITE" id="PS00455">
    <property type="entry name" value="AMP_BINDING"/>
    <property type="match status" value="1"/>
</dbReference>
<keyword evidence="5" id="KW-0663">Pyridoxal phosphate</keyword>
<dbReference type="Proteomes" id="UP000289792">
    <property type="component" value="Unassembled WGS sequence"/>
</dbReference>
<dbReference type="RefSeq" id="WP_129017679.1">
    <property type="nucleotide sequence ID" value="NZ_SDDZ01000006.1"/>
</dbReference>
<dbReference type="SMART" id="SM00823">
    <property type="entry name" value="PKS_PP"/>
    <property type="match status" value="2"/>
</dbReference>
<dbReference type="PROSITE" id="PS00606">
    <property type="entry name" value="KS3_1"/>
    <property type="match status" value="1"/>
</dbReference>
<keyword evidence="4" id="KW-0808">Transferase</keyword>
<comment type="cofactor">
    <cofactor evidence="1">
        <name>pyridoxal 5'-phosphate</name>
        <dbReference type="ChEBI" id="CHEBI:597326"/>
    </cofactor>
</comment>
<dbReference type="CDD" id="cd00833">
    <property type="entry name" value="PKS"/>
    <property type="match status" value="1"/>
</dbReference>
<gene>
    <name evidence="9" type="ORF">ESZ48_11740</name>
</gene>
<dbReference type="InterPro" id="IPR009081">
    <property type="entry name" value="PP-bd_ACP"/>
</dbReference>
<dbReference type="Pfam" id="PF13193">
    <property type="entry name" value="AMP-binding_C"/>
    <property type="match status" value="1"/>
</dbReference>
<dbReference type="Gene3D" id="3.30.300.30">
    <property type="match status" value="1"/>
</dbReference>
<evidence type="ECO:0000256" key="2">
    <source>
        <dbReference type="ARBA" id="ARBA00022450"/>
    </source>
</evidence>
<dbReference type="InterPro" id="IPR020841">
    <property type="entry name" value="PKS_Beta-ketoAc_synthase_dom"/>
</dbReference>
<dbReference type="OrthoDB" id="9778690at2"/>
<dbReference type="InterPro" id="IPR015422">
    <property type="entry name" value="PyrdxlP-dep_Trfase_small"/>
</dbReference>
<accession>A0A4Q0XI26</accession>
<dbReference type="Pfam" id="PF00698">
    <property type="entry name" value="Acyl_transf_1"/>
    <property type="match status" value="1"/>
</dbReference>
<dbReference type="NCBIfam" id="TIGR01733">
    <property type="entry name" value="AA-adenyl-dom"/>
    <property type="match status" value="1"/>
</dbReference>
<name>A0A4Q0XI26_9FLAO</name>
<dbReference type="Gene3D" id="3.40.366.10">
    <property type="entry name" value="Malonyl-Coenzyme A Acyl Carrier Protein, domain 2"/>
    <property type="match status" value="1"/>
</dbReference>
<dbReference type="Pfam" id="PF00501">
    <property type="entry name" value="AMP-binding"/>
    <property type="match status" value="1"/>
</dbReference>
<proteinExistence type="predicted"/>
<dbReference type="SMART" id="SM00827">
    <property type="entry name" value="PKS_AT"/>
    <property type="match status" value="1"/>
</dbReference>
<organism evidence="9 10">
    <name type="scientific">Gelidibacter gilvus</name>
    <dbReference type="NCBI Taxonomy" id="59602"/>
    <lineage>
        <taxon>Bacteria</taxon>
        <taxon>Pseudomonadati</taxon>
        <taxon>Bacteroidota</taxon>
        <taxon>Flavobacteriia</taxon>
        <taxon>Flavobacteriales</taxon>
        <taxon>Flavobacteriaceae</taxon>
        <taxon>Gelidibacter</taxon>
    </lineage>
</organism>
<dbReference type="InterPro" id="IPR049704">
    <property type="entry name" value="Aminotrans_3_PPA_site"/>
</dbReference>
<protein>
    <submittedName>
        <fullName evidence="9">Amino acid adenylation domain-containing protein</fullName>
    </submittedName>
</protein>
<dbReference type="InterPro" id="IPR042099">
    <property type="entry name" value="ANL_N_sf"/>
</dbReference>
<evidence type="ECO:0000256" key="6">
    <source>
        <dbReference type="SAM" id="MobiDB-lite"/>
    </source>
</evidence>
<dbReference type="InterPro" id="IPR014030">
    <property type="entry name" value="Ketoacyl_synth_N"/>
</dbReference>
<dbReference type="InterPro" id="IPR014043">
    <property type="entry name" value="Acyl_transferase_dom"/>
</dbReference>
<dbReference type="PROSITE" id="PS50075">
    <property type="entry name" value="CARRIER"/>
    <property type="match status" value="2"/>
</dbReference>
<dbReference type="InterPro" id="IPR020845">
    <property type="entry name" value="AMP-binding_CS"/>
</dbReference>
<dbReference type="InterPro" id="IPR015424">
    <property type="entry name" value="PyrdxlP-dep_Trfase"/>
</dbReference>
<dbReference type="InterPro" id="IPR020806">
    <property type="entry name" value="PKS_PP-bd"/>
</dbReference>
<evidence type="ECO:0000256" key="1">
    <source>
        <dbReference type="ARBA" id="ARBA00001933"/>
    </source>
</evidence>
<comment type="caution">
    <text evidence="9">The sequence shown here is derived from an EMBL/GenBank/DDBJ whole genome shotgun (WGS) entry which is preliminary data.</text>
</comment>
<feature type="domain" description="Carrier" evidence="7">
    <location>
        <begin position="1515"/>
        <end position="1593"/>
    </location>
</feature>
<dbReference type="Pfam" id="PF16197">
    <property type="entry name" value="KAsynt_C_assoc"/>
    <property type="match status" value="1"/>
</dbReference>
<dbReference type="InterPro" id="IPR050091">
    <property type="entry name" value="PKS_NRPS_Biosynth_Enz"/>
</dbReference>
<evidence type="ECO:0000256" key="5">
    <source>
        <dbReference type="ARBA" id="ARBA00022898"/>
    </source>
</evidence>
<dbReference type="SUPFAM" id="SSF55048">
    <property type="entry name" value="Probable ACP-binding domain of malonyl-CoA ACP transacylase"/>
    <property type="match status" value="1"/>
</dbReference>
<evidence type="ECO:0000259" key="8">
    <source>
        <dbReference type="PROSITE" id="PS52004"/>
    </source>
</evidence>
<feature type="region of interest" description="Disordered" evidence="6">
    <location>
        <begin position="1677"/>
        <end position="1729"/>
    </location>
</feature>
<dbReference type="InterPro" id="IPR016035">
    <property type="entry name" value="Acyl_Trfase/lysoPLipase"/>
</dbReference>
<dbReference type="SUPFAM" id="SSF52151">
    <property type="entry name" value="FabD/lysophospholipase-like"/>
    <property type="match status" value="1"/>
</dbReference>
<dbReference type="InterPro" id="IPR010071">
    <property type="entry name" value="AA_adenyl_dom"/>
</dbReference>
<dbReference type="GO" id="GO:0006633">
    <property type="term" value="P:fatty acid biosynthetic process"/>
    <property type="evidence" value="ECO:0007669"/>
    <property type="project" value="InterPro"/>
</dbReference>
<dbReference type="GO" id="GO:0008483">
    <property type="term" value="F:transaminase activity"/>
    <property type="evidence" value="ECO:0007669"/>
    <property type="project" value="InterPro"/>
</dbReference>
<feature type="compositionally biased region" description="Basic and acidic residues" evidence="6">
    <location>
        <begin position="1703"/>
        <end position="1716"/>
    </location>
</feature>
<dbReference type="InterPro" id="IPR001227">
    <property type="entry name" value="Ac_transferase_dom_sf"/>
</dbReference>